<keyword evidence="1" id="KW-0812">Transmembrane</keyword>
<evidence type="ECO:0000313" key="2">
    <source>
        <dbReference type="EMBL" id="ABR49481.1"/>
    </source>
</evidence>
<feature type="transmembrane region" description="Helical" evidence="1">
    <location>
        <begin position="135"/>
        <end position="156"/>
    </location>
</feature>
<organism evidence="2 3">
    <name type="scientific">Alkaliphilus metalliredigens (strain QYMF)</name>
    <dbReference type="NCBI Taxonomy" id="293826"/>
    <lineage>
        <taxon>Bacteria</taxon>
        <taxon>Bacillati</taxon>
        <taxon>Bacillota</taxon>
        <taxon>Clostridia</taxon>
        <taxon>Peptostreptococcales</taxon>
        <taxon>Natronincolaceae</taxon>
        <taxon>Alkaliphilus</taxon>
    </lineage>
</organism>
<feature type="transmembrane region" description="Helical" evidence="1">
    <location>
        <begin position="7"/>
        <end position="32"/>
    </location>
</feature>
<feature type="transmembrane region" description="Helical" evidence="1">
    <location>
        <begin position="81"/>
        <end position="99"/>
    </location>
</feature>
<dbReference type="EMBL" id="CP000724">
    <property type="protein sequence ID" value="ABR49481.1"/>
    <property type="molecule type" value="Genomic_DNA"/>
</dbReference>
<dbReference type="Proteomes" id="UP000001572">
    <property type="component" value="Chromosome"/>
</dbReference>
<gene>
    <name evidence="2" type="ordered locus">Amet_3353</name>
</gene>
<proteinExistence type="predicted"/>
<evidence type="ECO:0000256" key="1">
    <source>
        <dbReference type="SAM" id="Phobius"/>
    </source>
</evidence>
<keyword evidence="1" id="KW-1133">Transmembrane helix</keyword>
<dbReference type="RefSeq" id="WP_012064446.1">
    <property type="nucleotide sequence ID" value="NC_009633.1"/>
</dbReference>
<dbReference type="KEGG" id="amt:Amet_3353"/>
<evidence type="ECO:0000313" key="3">
    <source>
        <dbReference type="Proteomes" id="UP000001572"/>
    </source>
</evidence>
<keyword evidence="1" id="KW-0472">Membrane</keyword>
<sequence length="165" mass="19226">MTLFKRWFVFIFYYALAFLIANLTIGILSLILKMLLVTVQGPTMVTRVSNIVTHYISFSIASFFLFGRYGKKQQPVKYREIVLFYSLIILLHFIIVFYGKWNTVWSVTTGTIQLARIMYSGGEHIASLTYIPRVYYYHALTIRDICFVIFSLMGIFTGNKIKKLN</sequence>
<dbReference type="HOGENOM" id="CLU_1607406_0_0_9"/>
<accession>A6TTG3</accession>
<protein>
    <submittedName>
        <fullName evidence="2">Uncharacterized protein</fullName>
    </submittedName>
</protein>
<dbReference type="STRING" id="293826.Amet_3353"/>
<feature type="transmembrane region" description="Helical" evidence="1">
    <location>
        <begin position="52"/>
        <end position="69"/>
    </location>
</feature>
<keyword evidence="3" id="KW-1185">Reference proteome</keyword>
<name>A6TTG3_ALKMQ</name>
<dbReference type="AlphaFoldDB" id="A6TTG3"/>
<reference evidence="3" key="1">
    <citation type="journal article" date="2016" name="Genome Announc.">
        <title>Complete genome sequence of Alkaliphilus metalliredigens strain QYMF, an alkaliphilic and metal-reducing bacterium isolated from borax-contaminated leachate ponds.</title>
        <authorList>
            <person name="Hwang C."/>
            <person name="Copeland A."/>
            <person name="Lucas S."/>
            <person name="Lapidus A."/>
            <person name="Barry K."/>
            <person name="Detter J.C."/>
            <person name="Glavina Del Rio T."/>
            <person name="Hammon N."/>
            <person name="Israni S."/>
            <person name="Dalin E."/>
            <person name="Tice H."/>
            <person name="Pitluck S."/>
            <person name="Chertkov O."/>
            <person name="Brettin T."/>
            <person name="Bruce D."/>
            <person name="Han C."/>
            <person name="Schmutz J."/>
            <person name="Larimer F."/>
            <person name="Land M.L."/>
            <person name="Hauser L."/>
            <person name="Kyrpides N."/>
            <person name="Mikhailova N."/>
            <person name="Ye Q."/>
            <person name="Zhou J."/>
            <person name="Richardson P."/>
            <person name="Fields M.W."/>
        </authorList>
    </citation>
    <scope>NUCLEOTIDE SEQUENCE [LARGE SCALE GENOMIC DNA]</scope>
    <source>
        <strain evidence="3">QYMF</strain>
    </source>
</reference>